<comment type="function">
    <text evidence="3">mRNA-binding protein involved in proper cytoplasmic distribution of mitochondria.</text>
</comment>
<dbReference type="Gene3D" id="3.30.2280.10">
    <property type="entry name" value="Hypothetical protein (hspc210)"/>
    <property type="match status" value="1"/>
</dbReference>
<keyword evidence="1 3" id="KW-0963">Cytoplasm</keyword>
<dbReference type="InterPro" id="IPR023231">
    <property type="entry name" value="GSKIP_dom_sf"/>
</dbReference>
<evidence type="ECO:0000259" key="5">
    <source>
        <dbReference type="PROSITE" id="PS51823"/>
    </source>
</evidence>
<dbReference type="SUPFAM" id="SSF48452">
    <property type="entry name" value="TPR-like"/>
    <property type="match status" value="1"/>
</dbReference>
<evidence type="ECO:0000256" key="2">
    <source>
        <dbReference type="ARBA" id="ARBA00022803"/>
    </source>
</evidence>
<dbReference type="GO" id="GO:0007005">
    <property type="term" value="P:mitochondrion organization"/>
    <property type="evidence" value="ECO:0007669"/>
    <property type="project" value="UniProtKB-UniRule"/>
</dbReference>
<reference evidence="6" key="1">
    <citation type="journal article" date="2020" name="Stud. Mycol.">
        <title>101 Dothideomycetes genomes: a test case for predicting lifestyles and emergence of pathogens.</title>
        <authorList>
            <person name="Haridas S."/>
            <person name="Albert R."/>
            <person name="Binder M."/>
            <person name="Bloem J."/>
            <person name="Labutti K."/>
            <person name="Salamov A."/>
            <person name="Andreopoulos B."/>
            <person name="Baker S."/>
            <person name="Barry K."/>
            <person name="Bills G."/>
            <person name="Bluhm B."/>
            <person name="Cannon C."/>
            <person name="Castanera R."/>
            <person name="Culley D."/>
            <person name="Daum C."/>
            <person name="Ezra D."/>
            <person name="Gonzalez J."/>
            <person name="Henrissat B."/>
            <person name="Kuo A."/>
            <person name="Liang C."/>
            <person name="Lipzen A."/>
            <person name="Lutzoni F."/>
            <person name="Magnuson J."/>
            <person name="Mondo S."/>
            <person name="Nolan M."/>
            <person name="Ohm R."/>
            <person name="Pangilinan J."/>
            <person name="Park H.-J."/>
            <person name="Ramirez L."/>
            <person name="Alfaro M."/>
            <person name="Sun H."/>
            <person name="Tritt A."/>
            <person name="Yoshinaga Y."/>
            <person name="Zwiers L.-H."/>
            <person name="Turgeon B."/>
            <person name="Goodwin S."/>
            <person name="Spatafora J."/>
            <person name="Crous P."/>
            <person name="Grigoriev I."/>
        </authorList>
    </citation>
    <scope>NUCLEOTIDE SEQUENCE</scope>
    <source>
        <strain evidence="6">CBS 116435</strain>
    </source>
</reference>
<dbReference type="GO" id="GO:0003729">
    <property type="term" value="F:mRNA binding"/>
    <property type="evidence" value="ECO:0007669"/>
    <property type="project" value="TreeGrafter"/>
</dbReference>
<dbReference type="Gene3D" id="1.25.40.10">
    <property type="entry name" value="Tetratricopeptide repeat domain"/>
    <property type="match status" value="2"/>
</dbReference>
<evidence type="ECO:0000256" key="1">
    <source>
        <dbReference type="ARBA" id="ARBA00022490"/>
    </source>
</evidence>
<comment type="similarity">
    <text evidence="3">Belongs to the CLU family.</text>
</comment>
<dbReference type="Pfam" id="PF13236">
    <property type="entry name" value="CLU"/>
    <property type="match status" value="1"/>
</dbReference>
<comment type="caution">
    <text evidence="6">The sequence shown here is derived from an EMBL/GenBank/DDBJ whole genome shotgun (WGS) entry which is preliminary data.</text>
</comment>
<feature type="region of interest" description="Disordered" evidence="4">
    <location>
        <begin position="665"/>
        <end position="699"/>
    </location>
</feature>
<keyword evidence="7" id="KW-1185">Reference proteome</keyword>
<dbReference type="FunFam" id="3.30.2280.10:FF:000002">
    <property type="entry name" value="Clustered mitochondria protein homolog"/>
    <property type="match status" value="1"/>
</dbReference>
<sequence>MASNDAVTNAPDNTASAVANGSSEEHTMPNGDGIADGPPMENVFQLTIQLPHAPGKMQITVSSQEQVQDIRQSIVDSPDGWQYTCFHLEHAGKRVNDFVELSEVPGLVEDAANGSVEMVMKEDPYTEQQARMHILRVRELIGATGDRTDLVQGVEAGTSLFDTLAEKPQEKGKQEASLVEGNPVADYDFNAIGDVETILPINKETPPRTVKGLSLSAWNHPPQHLRMRGHLLYLTIQTLEGEVFHVTSHVKGFYVNSSSSERFNPSPKSAPKTGSAHSLLVLLPQISPAFSTAFRQLQEFNGQRDPLTSYQLSNSMPAAPWLVSQQSASKHQVDLTRTQEAFLLSGADSQDSLRDWNEELASTRELPTATIQDRIFRERLTAKLYSEFNEQAVKGAVLVARGEVQSLNPTENTEAQIFVSGNVFYSYGADGVGTFAAEGGDEAARVAVGKDVRGVRTVNQLLLGASSTPTEGEDGKEPKKEGIQDLHTAGTVIVDYMGRRVVGQSIIPGIFRQRPEGEPTIDYGGVRAEPLPVGAASNDVTDKQAGDGQEPTGFDSIAQHASFKDPFAQLSKALHVKPHAAHDKDGNRYDLEASVETKGLLGTDGRKYILDLYRTTPLDIAWVSSTAGDGGKEYPHRMAVLRPELVETYRVSKLREYIGKELEKKRNANGEAKPKSEEASGTSAAEGEAESELPKPKEQETIDVSGFSFSLNPDIGAYPLPTGASEDEKAQLLEDEKAVKEVCSFLTVTVIPTLLHDLQEGDAGFPMDGQSLTSLLHKRGINLRYLGELAKSAGGKADDKRMQALRELCVQEMVARAFKHVANSFLKSLPPCFAQSCISHLLNCFLGAGFNASPDAQILEELQALYPDVQLSYSTLNPESLISQVKEELAQRYRFQLASDEPLVKPERLVQMLREVNVKLGWQVAARDYRFSDSQSLQLNASTDSLTVPQTNGVHASSDGSGNEGQSSSNKKKGNKKKKSARNVSPVPRQQSAPTTFHPEDVVNVVPIVKEASPKSVLADEALDAGRMSIQQDQKDLGQELLLESLSLHEQIYGPLHPHMAGVYNSLSTLFYSLDEKPSALELAKKAVIVAERTLGVDHADTLLAYLNLSLFEHATGNTKQALEYVRHALDLWKIIYGSNAHPDSITTLNNAAVMLQSLKLFHDSRLWFEESLRICRSLDLSSSGSVNTATLLFQLAQALALDREGKEAVKCIRESYNIFKAELGPENVNTKEAETWLETLTASAVGQAKQASLLQNRRVLLRNSPRGSQLQGLGGRPVTSVGAQSANEQAAARQTERLVDADKKSVDELLRYINGESSSKQTTPKKKTANPKRRQGKAGQ</sequence>
<feature type="compositionally biased region" description="Basic and acidic residues" evidence="4">
    <location>
        <begin position="665"/>
        <end position="678"/>
    </location>
</feature>
<dbReference type="SUPFAM" id="SSF103107">
    <property type="entry name" value="Hypothetical protein c14orf129, hspc210"/>
    <property type="match status" value="1"/>
</dbReference>
<keyword evidence="3" id="KW-0694">RNA-binding</keyword>
<dbReference type="HAMAP" id="MF_03013">
    <property type="entry name" value="CLU"/>
    <property type="match status" value="1"/>
</dbReference>
<evidence type="ECO:0000313" key="6">
    <source>
        <dbReference type="EMBL" id="KAF2718259.1"/>
    </source>
</evidence>
<feature type="region of interest" description="Disordered" evidence="4">
    <location>
        <begin position="942"/>
        <end position="999"/>
    </location>
</feature>
<organism evidence="6 7">
    <name type="scientific">Polychaeton citri CBS 116435</name>
    <dbReference type="NCBI Taxonomy" id="1314669"/>
    <lineage>
        <taxon>Eukaryota</taxon>
        <taxon>Fungi</taxon>
        <taxon>Dikarya</taxon>
        <taxon>Ascomycota</taxon>
        <taxon>Pezizomycotina</taxon>
        <taxon>Dothideomycetes</taxon>
        <taxon>Dothideomycetidae</taxon>
        <taxon>Capnodiales</taxon>
        <taxon>Capnodiaceae</taxon>
        <taxon>Polychaeton</taxon>
    </lineage>
</organism>
<protein>
    <recommendedName>
        <fullName evidence="3">Clustered mitochondria protein homolog</fullName>
    </recommendedName>
    <alternativeName>
        <fullName evidence="3">Protein TIF31 homolog</fullName>
    </alternativeName>
</protein>
<feature type="region of interest" description="Disordered" evidence="4">
    <location>
        <begin position="1"/>
        <end position="38"/>
    </location>
</feature>
<accession>A0A9P4UL88</accession>
<feature type="compositionally biased region" description="Low complexity" evidence="4">
    <location>
        <begin position="957"/>
        <end position="969"/>
    </location>
</feature>
<dbReference type="OrthoDB" id="1414216at2759"/>
<feature type="compositionally biased region" description="Polar residues" evidence="4">
    <location>
        <begin position="942"/>
        <end position="955"/>
    </location>
</feature>
<dbReference type="InterPro" id="IPR028275">
    <property type="entry name" value="CLU_N"/>
</dbReference>
<dbReference type="InterPro" id="IPR025697">
    <property type="entry name" value="CLU_dom"/>
</dbReference>
<dbReference type="InterPro" id="IPR019734">
    <property type="entry name" value="TPR_rpt"/>
</dbReference>
<dbReference type="PROSITE" id="PS51823">
    <property type="entry name" value="CLU"/>
    <property type="match status" value="1"/>
</dbReference>
<feature type="domain" description="Clu" evidence="5">
    <location>
        <begin position="334"/>
        <end position="623"/>
    </location>
</feature>
<dbReference type="PANTHER" id="PTHR12601">
    <property type="entry name" value="EUKARYOTIC TRANSLATION INITIATION FACTOR 3 SUBUNIT EIF-3"/>
    <property type="match status" value="1"/>
</dbReference>
<feature type="compositionally biased region" description="Polar residues" evidence="4">
    <location>
        <begin position="1"/>
        <end position="22"/>
    </location>
</feature>
<feature type="region of interest" description="Disordered" evidence="4">
    <location>
        <begin position="1266"/>
        <end position="1341"/>
    </location>
</feature>
<dbReference type="Proteomes" id="UP000799441">
    <property type="component" value="Unassembled WGS sequence"/>
</dbReference>
<comment type="subcellular location">
    <subcellularLocation>
        <location evidence="3">Cytoplasm</location>
    </subcellularLocation>
</comment>
<evidence type="ECO:0000256" key="3">
    <source>
        <dbReference type="HAMAP-Rule" id="MF_03013"/>
    </source>
</evidence>
<dbReference type="EMBL" id="MU003827">
    <property type="protein sequence ID" value="KAF2718259.1"/>
    <property type="molecule type" value="Genomic_DNA"/>
</dbReference>
<feature type="compositionally biased region" description="Basic residues" evidence="4">
    <location>
        <begin position="1324"/>
        <end position="1341"/>
    </location>
</feature>
<dbReference type="InterPro" id="IPR011990">
    <property type="entry name" value="TPR-like_helical_dom_sf"/>
</dbReference>
<gene>
    <name evidence="3" type="primary">CLU1</name>
    <name evidence="3" type="synonym">TIF31</name>
    <name evidence="6" type="ORF">K431DRAFT_138005</name>
</gene>
<keyword evidence="2" id="KW-0802">TPR repeat</keyword>
<dbReference type="Pfam" id="PF12807">
    <property type="entry name" value="eIF3_p135"/>
    <property type="match status" value="1"/>
</dbReference>
<dbReference type="Pfam" id="PF13374">
    <property type="entry name" value="TPR_10"/>
    <property type="match status" value="1"/>
</dbReference>
<dbReference type="GO" id="GO:0005737">
    <property type="term" value="C:cytoplasm"/>
    <property type="evidence" value="ECO:0007669"/>
    <property type="project" value="UniProtKB-SubCell"/>
</dbReference>
<dbReference type="InterPro" id="IPR033646">
    <property type="entry name" value="CLU-central"/>
</dbReference>
<evidence type="ECO:0000256" key="4">
    <source>
        <dbReference type="SAM" id="MobiDB-lite"/>
    </source>
</evidence>
<feature type="compositionally biased region" description="Basic residues" evidence="4">
    <location>
        <begin position="970"/>
        <end position="981"/>
    </location>
</feature>
<proteinExistence type="inferred from homology"/>
<dbReference type="PANTHER" id="PTHR12601:SF6">
    <property type="entry name" value="CLUSTERED MITOCHONDRIA PROTEIN HOMOLOG"/>
    <property type="match status" value="1"/>
</dbReference>
<dbReference type="FunFam" id="1.25.40.10:FF:000293">
    <property type="entry name" value="Clustered mitochondria protein homolog"/>
    <property type="match status" value="1"/>
</dbReference>
<dbReference type="CDD" id="cd15466">
    <property type="entry name" value="CLU-central"/>
    <property type="match status" value="1"/>
</dbReference>
<feature type="compositionally biased region" description="Basic and acidic residues" evidence="4">
    <location>
        <begin position="1295"/>
        <end position="1311"/>
    </location>
</feature>
<name>A0A9P4UL88_9PEZI</name>
<dbReference type="Pfam" id="PF13424">
    <property type="entry name" value="TPR_12"/>
    <property type="match status" value="1"/>
</dbReference>
<evidence type="ECO:0000313" key="7">
    <source>
        <dbReference type="Proteomes" id="UP000799441"/>
    </source>
</evidence>
<dbReference type="GO" id="GO:0048312">
    <property type="term" value="P:intracellular distribution of mitochondria"/>
    <property type="evidence" value="ECO:0007669"/>
    <property type="project" value="TreeGrafter"/>
</dbReference>
<dbReference type="SMART" id="SM00028">
    <property type="entry name" value="TPR"/>
    <property type="match status" value="4"/>
</dbReference>
<dbReference type="Pfam" id="PF15044">
    <property type="entry name" value="CLU_N"/>
    <property type="match status" value="1"/>
</dbReference>
<comment type="subunit">
    <text evidence="3">May associate with the eukaryotic translation initiation factor 3 (eIF-3) complex.</text>
</comment>
<dbReference type="InterPro" id="IPR027523">
    <property type="entry name" value="CLU_prot"/>
</dbReference>